<proteinExistence type="predicted"/>
<dbReference type="PANTHER" id="PTHR33116:SF79">
    <property type="entry name" value="REVERSE TRANSCRIPTASE DOMAIN, ZINC FINGER, CCHC-TYPE-RELATED"/>
    <property type="match status" value="1"/>
</dbReference>
<name>A0A699HH07_TANCI</name>
<comment type="caution">
    <text evidence="1">The sequence shown here is derived from an EMBL/GenBank/DDBJ whole genome shotgun (WGS) entry which is preliminary data.</text>
</comment>
<reference evidence="1" key="1">
    <citation type="journal article" date="2019" name="Sci. Rep.">
        <title>Draft genome of Tanacetum cinerariifolium, the natural source of mosquito coil.</title>
        <authorList>
            <person name="Yamashiro T."/>
            <person name="Shiraishi A."/>
            <person name="Satake H."/>
            <person name="Nakayama K."/>
        </authorList>
    </citation>
    <scope>NUCLEOTIDE SEQUENCE</scope>
</reference>
<evidence type="ECO:0008006" key="2">
    <source>
        <dbReference type="Google" id="ProtNLM"/>
    </source>
</evidence>
<dbReference type="EMBL" id="BKCJ010154400">
    <property type="protein sequence ID" value="GEY13437.1"/>
    <property type="molecule type" value="Genomic_DNA"/>
</dbReference>
<organism evidence="1">
    <name type="scientific">Tanacetum cinerariifolium</name>
    <name type="common">Dalmatian daisy</name>
    <name type="synonym">Chrysanthemum cinerariifolium</name>
    <dbReference type="NCBI Taxonomy" id="118510"/>
    <lineage>
        <taxon>Eukaryota</taxon>
        <taxon>Viridiplantae</taxon>
        <taxon>Streptophyta</taxon>
        <taxon>Embryophyta</taxon>
        <taxon>Tracheophyta</taxon>
        <taxon>Spermatophyta</taxon>
        <taxon>Magnoliopsida</taxon>
        <taxon>eudicotyledons</taxon>
        <taxon>Gunneridae</taxon>
        <taxon>Pentapetalae</taxon>
        <taxon>asterids</taxon>
        <taxon>campanulids</taxon>
        <taxon>Asterales</taxon>
        <taxon>Asteraceae</taxon>
        <taxon>Asteroideae</taxon>
        <taxon>Anthemideae</taxon>
        <taxon>Anthemidinae</taxon>
        <taxon>Tanacetum</taxon>
    </lineage>
</organism>
<sequence>MSRRSSWDEVIAKLTSRLSKWKLKALSIGGCLTLIKSVLSSSPLYHMSIFKCPMGVLKLLESIPQNFFDGVSNSDRRLALIGWKKVLASKKNEGLGVSSFFALNRAILFKWIWRFISQGPSLWSRFIKGIYGSKGALDNPHIIPRRFPWLDISTEFKSLPLKELDKQVTIAYKLRDTSLVLSFRKAPRGGIDNSLGHIILPQINDRWIWNLESSGEFSVKSALPL</sequence>
<protein>
    <recommendedName>
        <fullName evidence="2">RNA-directed DNA polymerase, eukaryota, reverse transcriptase zinc-binding domain protein</fullName>
    </recommendedName>
</protein>
<dbReference type="AlphaFoldDB" id="A0A699HH07"/>
<dbReference type="PANTHER" id="PTHR33116">
    <property type="entry name" value="REVERSE TRANSCRIPTASE ZINC-BINDING DOMAIN-CONTAINING PROTEIN-RELATED-RELATED"/>
    <property type="match status" value="1"/>
</dbReference>
<gene>
    <name evidence="1" type="ORF">Tci_385411</name>
</gene>
<evidence type="ECO:0000313" key="1">
    <source>
        <dbReference type="EMBL" id="GEY13437.1"/>
    </source>
</evidence>
<accession>A0A699HH07</accession>